<name>A0A922MW63_SPOEX</name>
<dbReference type="AlphaFoldDB" id="A0A922MW63"/>
<protein>
    <submittedName>
        <fullName evidence="2">Uncharacterized protein</fullName>
    </submittedName>
</protein>
<organism evidence="2 3">
    <name type="scientific">Spodoptera exigua</name>
    <name type="common">Beet armyworm</name>
    <name type="synonym">Noctua fulgens</name>
    <dbReference type="NCBI Taxonomy" id="7107"/>
    <lineage>
        <taxon>Eukaryota</taxon>
        <taxon>Metazoa</taxon>
        <taxon>Ecdysozoa</taxon>
        <taxon>Arthropoda</taxon>
        <taxon>Hexapoda</taxon>
        <taxon>Insecta</taxon>
        <taxon>Pterygota</taxon>
        <taxon>Neoptera</taxon>
        <taxon>Endopterygota</taxon>
        <taxon>Lepidoptera</taxon>
        <taxon>Glossata</taxon>
        <taxon>Ditrysia</taxon>
        <taxon>Noctuoidea</taxon>
        <taxon>Noctuidae</taxon>
        <taxon>Amphipyrinae</taxon>
        <taxon>Spodoptera</taxon>
    </lineage>
</organism>
<dbReference type="EMBL" id="JACEFF010000104">
    <property type="protein sequence ID" value="KAH9644008.1"/>
    <property type="molecule type" value="Genomic_DNA"/>
</dbReference>
<reference evidence="2" key="1">
    <citation type="journal article" date="2021" name="G3 (Bethesda)">
        <title>Genome and transcriptome analysis of the beet armyworm Spodoptera exigua reveals targets for pest control. .</title>
        <authorList>
            <person name="Simon S."/>
            <person name="Breeschoten T."/>
            <person name="Jansen H.J."/>
            <person name="Dirks R.P."/>
            <person name="Schranz M.E."/>
            <person name="Ros V.I.D."/>
        </authorList>
    </citation>
    <scope>NUCLEOTIDE SEQUENCE</scope>
    <source>
        <strain evidence="2">TB_SE_WUR_2020</strain>
    </source>
</reference>
<gene>
    <name evidence="2" type="ORF">HF086_004269</name>
</gene>
<feature type="compositionally biased region" description="Low complexity" evidence="1">
    <location>
        <begin position="148"/>
        <end position="158"/>
    </location>
</feature>
<feature type="region of interest" description="Disordered" evidence="1">
    <location>
        <begin position="135"/>
        <end position="160"/>
    </location>
</feature>
<evidence type="ECO:0000313" key="2">
    <source>
        <dbReference type="EMBL" id="KAH9644008.1"/>
    </source>
</evidence>
<comment type="caution">
    <text evidence="2">The sequence shown here is derived from an EMBL/GenBank/DDBJ whole genome shotgun (WGS) entry which is preliminary data.</text>
</comment>
<proteinExistence type="predicted"/>
<dbReference type="Proteomes" id="UP000814243">
    <property type="component" value="Unassembled WGS sequence"/>
</dbReference>
<sequence length="325" mass="36725">MIRFGAEQMVVLRKETVWKNGKMMQKVVKGYKSKPKVTKRLNTRKRDATTNELQLQDNSDYLENLLDDCTMAKVCNHTWRPLCGHNEADSSYRLFLDDCDLFEYNCDNNKTYQETDVKYCGLNCTRSDEHHLTTTPITTKKETEKTTEVTTSTSSTTTLKPDITDQSTITIASTTTNSTTTTTEKTSTTTKPTSTTTKPSSTTTKPTSTTTKPTSTTTLSTTFNSSSTETTITSPTPIPTKNVSDNIIPEETTPIYKMDCYPKDCTLPSTWETTSVGETRDFVQILNERFGKRVKILRNTSHFPKAPMFFRKSDNFIPGHYSETR</sequence>
<evidence type="ECO:0000256" key="1">
    <source>
        <dbReference type="SAM" id="MobiDB-lite"/>
    </source>
</evidence>
<feature type="compositionally biased region" description="Low complexity" evidence="1">
    <location>
        <begin position="176"/>
        <end position="241"/>
    </location>
</feature>
<feature type="region of interest" description="Disordered" evidence="1">
    <location>
        <begin position="176"/>
        <end position="246"/>
    </location>
</feature>
<evidence type="ECO:0000313" key="3">
    <source>
        <dbReference type="Proteomes" id="UP000814243"/>
    </source>
</evidence>
<accession>A0A922MW63</accession>